<keyword evidence="5" id="KW-1185">Reference proteome</keyword>
<feature type="coiled-coil region" evidence="1">
    <location>
        <begin position="186"/>
        <end position="218"/>
    </location>
</feature>
<name>A0A4R1BMM5_9BACT</name>
<keyword evidence="2" id="KW-1133">Transmembrane helix</keyword>
<dbReference type="GO" id="GO:0000155">
    <property type="term" value="F:phosphorelay sensor kinase activity"/>
    <property type="evidence" value="ECO:0007669"/>
    <property type="project" value="InterPro"/>
</dbReference>
<dbReference type="InterPro" id="IPR050640">
    <property type="entry name" value="Bact_2-comp_sensor_kinase"/>
</dbReference>
<dbReference type="AlphaFoldDB" id="A0A4R1BMM5"/>
<dbReference type="InterPro" id="IPR010559">
    <property type="entry name" value="Sig_transdc_His_kin_internal"/>
</dbReference>
<dbReference type="EMBL" id="SJZI01000003">
    <property type="protein sequence ID" value="TCJ18770.1"/>
    <property type="molecule type" value="Genomic_DNA"/>
</dbReference>
<comment type="caution">
    <text evidence="4">The sequence shown here is derived from an EMBL/GenBank/DDBJ whole genome shotgun (WGS) entry which is preliminary data.</text>
</comment>
<keyword evidence="1" id="KW-0175">Coiled coil</keyword>
<feature type="transmembrane region" description="Helical" evidence="2">
    <location>
        <begin position="51"/>
        <end position="72"/>
    </location>
</feature>
<dbReference type="Pfam" id="PF06580">
    <property type="entry name" value="His_kinase"/>
    <property type="match status" value="1"/>
</dbReference>
<feature type="transmembrane region" description="Helical" evidence="2">
    <location>
        <begin position="126"/>
        <end position="143"/>
    </location>
</feature>
<evidence type="ECO:0000259" key="3">
    <source>
        <dbReference type="Pfam" id="PF06580"/>
    </source>
</evidence>
<dbReference type="SUPFAM" id="SSF55874">
    <property type="entry name" value="ATPase domain of HSP90 chaperone/DNA topoisomerase II/histidine kinase"/>
    <property type="match status" value="1"/>
</dbReference>
<dbReference type="InterPro" id="IPR036890">
    <property type="entry name" value="HATPase_C_sf"/>
</dbReference>
<keyword evidence="2" id="KW-0812">Transmembrane</keyword>
<feature type="transmembrane region" description="Helical" evidence="2">
    <location>
        <begin position="163"/>
        <end position="185"/>
    </location>
</feature>
<organism evidence="4 5">
    <name type="scientific">Flaviaesturariibacter flavus</name>
    <dbReference type="NCBI Taxonomy" id="2502780"/>
    <lineage>
        <taxon>Bacteria</taxon>
        <taxon>Pseudomonadati</taxon>
        <taxon>Bacteroidota</taxon>
        <taxon>Chitinophagia</taxon>
        <taxon>Chitinophagales</taxon>
        <taxon>Chitinophagaceae</taxon>
        <taxon>Flaviaestuariibacter</taxon>
    </lineage>
</organism>
<evidence type="ECO:0000313" key="5">
    <source>
        <dbReference type="Proteomes" id="UP000295334"/>
    </source>
</evidence>
<reference evidence="4 5" key="1">
    <citation type="submission" date="2019-03" db="EMBL/GenBank/DDBJ databases">
        <authorList>
            <person name="Kim M.K.M."/>
        </authorList>
    </citation>
    <scope>NUCLEOTIDE SEQUENCE [LARGE SCALE GENOMIC DNA]</scope>
    <source>
        <strain evidence="4 5">17J68-12</strain>
    </source>
</reference>
<dbReference type="OrthoDB" id="9809908at2"/>
<protein>
    <recommendedName>
        <fullName evidence="3">Signal transduction histidine kinase internal region domain-containing protein</fullName>
    </recommendedName>
</protein>
<evidence type="ECO:0000256" key="2">
    <source>
        <dbReference type="SAM" id="Phobius"/>
    </source>
</evidence>
<feature type="domain" description="Signal transduction histidine kinase internal region" evidence="3">
    <location>
        <begin position="211"/>
        <end position="291"/>
    </location>
</feature>
<feature type="transmembrane region" description="Helical" evidence="2">
    <location>
        <begin position="92"/>
        <end position="114"/>
    </location>
</feature>
<accession>A0A4R1BMM5</accession>
<sequence length="398" mass="46091">MLAPIVKSRCRRHLLFVGAHRGLTIPDPISTIEFLISPLMKTPHRFQFWKVFWVVLAFCIFFILLGALAMYMSPAAATKEINLRDKLTLPFLVYQVAGFIFLVFYYYITLNGFYKRFIERKSFFSYLRYCLAITAVLIVYYFASYYCSPEIAEKKKYTAGILVFSHTLATIFYLGIPLVFSYLVYLRDERKQRKILEEQKLQLEFEKSQANYNFLKAQINPHFLHNTLNFLYAKALPLSEDLSEGILTLSDIMRYALSQGNTRDGKAPLKDEIEHVQNVIKINQLRYNNKLNVRFDVEGAVNGAQIIPFALITIVENAFKHGDFKSVEHPITILIKIGKEGIYFSCSNRKKSGPKELGNGIGLENIRKRLELAYGEAFRFEVKEDAELYTTELTIYQL</sequence>
<dbReference type="PANTHER" id="PTHR34220">
    <property type="entry name" value="SENSOR HISTIDINE KINASE YPDA"/>
    <property type="match status" value="1"/>
</dbReference>
<gene>
    <name evidence="4" type="ORF">EPD60_03145</name>
</gene>
<dbReference type="GO" id="GO:0016020">
    <property type="term" value="C:membrane"/>
    <property type="evidence" value="ECO:0007669"/>
    <property type="project" value="InterPro"/>
</dbReference>
<evidence type="ECO:0000313" key="4">
    <source>
        <dbReference type="EMBL" id="TCJ18770.1"/>
    </source>
</evidence>
<dbReference type="Gene3D" id="3.30.565.10">
    <property type="entry name" value="Histidine kinase-like ATPase, C-terminal domain"/>
    <property type="match status" value="1"/>
</dbReference>
<evidence type="ECO:0000256" key="1">
    <source>
        <dbReference type="SAM" id="Coils"/>
    </source>
</evidence>
<dbReference type="PANTHER" id="PTHR34220:SF7">
    <property type="entry name" value="SENSOR HISTIDINE KINASE YPDA"/>
    <property type="match status" value="1"/>
</dbReference>
<proteinExistence type="predicted"/>
<keyword evidence="2" id="KW-0472">Membrane</keyword>
<dbReference type="Proteomes" id="UP000295334">
    <property type="component" value="Unassembled WGS sequence"/>
</dbReference>